<feature type="compositionally biased region" description="Basic residues" evidence="1">
    <location>
        <begin position="381"/>
        <end position="390"/>
    </location>
</feature>
<dbReference type="OMA" id="NMSTIRC"/>
<keyword evidence="2" id="KW-1133">Transmembrane helix</keyword>
<keyword evidence="4" id="KW-1185">Reference proteome</keyword>
<name>A0A8B7YU38_ACAPL</name>
<evidence type="ECO:0000313" key="4">
    <source>
        <dbReference type="Proteomes" id="UP000694845"/>
    </source>
</evidence>
<dbReference type="OrthoDB" id="10045021at2759"/>
<dbReference type="Proteomes" id="UP000694845">
    <property type="component" value="Unplaced"/>
</dbReference>
<evidence type="ECO:0000256" key="2">
    <source>
        <dbReference type="SAM" id="Phobius"/>
    </source>
</evidence>
<sequence length="500" mass="56573">MANFWEENYWVAIIIGLAGLSLIVLIIVIAVLCYRRCSRYDYAPLRDYMSLPAKLQKEKQMERDTIRESALLNCQFYLRAHAGKFTFSGHLPDMGSRVDKHWFLVRYSSQSKDVLLSICNKATNCSISFSSNTHKVLRELLKCVKHPYLWPVLDIDLLEEQDLEVLIQRYNKRGSLKDYIYHEKPNQDWDNKYGMKGHGLALKEIQLFGRQILEALLYLQDGGFPQHCHVQAGNVVLERGTCKLSGYENILLGHTSRLYPILSKKLKDIPEAYDTLSFGHLVYEMGSGTALDDTVAMPDRSDFKKLKHQQVVEILEFIFDANRDYPSLREIVEHDFFQNVRLKALEKNPPAEIRLTSAMRNLLKTVKKGRILKTPTIRRSTPTRHTRSKRKSSETSLKSNEAETVLSGELVNNGSLPSASDGYTSAQVPPTPATIPPPPATMPPPPATMPPPPPLPPPSVAVITPRAQSDLPTISEERSALLSDIRKGLTLRRTALSERV</sequence>
<dbReference type="KEGG" id="aplc:110982109"/>
<evidence type="ECO:0000313" key="8">
    <source>
        <dbReference type="RefSeq" id="XP_022095983.1"/>
    </source>
</evidence>
<dbReference type="GeneID" id="110982109"/>
<feature type="compositionally biased region" description="Polar residues" evidence="1">
    <location>
        <begin position="410"/>
        <end position="428"/>
    </location>
</feature>
<organism evidence="4 5">
    <name type="scientific">Acanthaster planci</name>
    <name type="common">Crown-of-thorns starfish</name>
    <dbReference type="NCBI Taxonomy" id="133434"/>
    <lineage>
        <taxon>Eukaryota</taxon>
        <taxon>Metazoa</taxon>
        <taxon>Echinodermata</taxon>
        <taxon>Eleutherozoa</taxon>
        <taxon>Asterozoa</taxon>
        <taxon>Asteroidea</taxon>
        <taxon>Valvatacea</taxon>
        <taxon>Valvatida</taxon>
        <taxon>Acanthasteridae</taxon>
        <taxon>Acanthaster</taxon>
    </lineage>
</organism>
<dbReference type="RefSeq" id="XP_022095981.1">
    <property type="nucleotide sequence ID" value="XM_022240289.1"/>
</dbReference>
<accession>A0A8B7YU38</accession>
<evidence type="ECO:0000259" key="3">
    <source>
        <dbReference type="PROSITE" id="PS51082"/>
    </source>
</evidence>
<dbReference type="RefSeq" id="XP_022095983.1">
    <property type="nucleotide sequence ID" value="XM_022240291.1"/>
</dbReference>
<dbReference type="SUPFAM" id="SSF56112">
    <property type="entry name" value="Protein kinase-like (PK-like)"/>
    <property type="match status" value="1"/>
</dbReference>
<feature type="region of interest" description="Disordered" evidence="1">
    <location>
        <begin position="369"/>
        <end position="462"/>
    </location>
</feature>
<feature type="compositionally biased region" description="Pro residues" evidence="1">
    <location>
        <begin position="429"/>
        <end position="459"/>
    </location>
</feature>
<evidence type="ECO:0000313" key="5">
    <source>
        <dbReference type="RefSeq" id="XP_022095980.1"/>
    </source>
</evidence>
<feature type="transmembrane region" description="Helical" evidence="2">
    <location>
        <begin position="12"/>
        <end position="34"/>
    </location>
</feature>
<dbReference type="Gene3D" id="1.10.510.10">
    <property type="entry name" value="Transferase(Phosphotransferase) domain 1"/>
    <property type="match status" value="1"/>
</dbReference>
<gene>
    <name evidence="5 6 7 8" type="primary">LOC110982109</name>
</gene>
<keyword evidence="2" id="KW-0472">Membrane</keyword>
<reference evidence="5 6" key="1">
    <citation type="submission" date="2025-04" db="UniProtKB">
        <authorList>
            <consortium name="RefSeq"/>
        </authorList>
    </citation>
    <scope>IDENTIFICATION</scope>
</reference>
<dbReference type="PROSITE" id="PS51082">
    <property type="entry name" value="WH2"/>
    <property type="match status" value="1"/>
</dbReference>
<dbReference type="InterPro" id="IPR011009">
    <property type="entry name" value="Kinase-like_dom_sf"/>
</dbReference>
<evidence type="ECO:0000256" key="1">
    <source>
        <dbReference type="SAM" id="MobiDB-lite"/>
    </source>
</evidence>
<evidence type="ECO:0000313" key="6">
    <source>
        <dbReference type="RefSeq" id="XP_022095981.1"/>
    </source>
</evidence>
<dbReference type="RefSeq" id="XP_022095982.1">
    <property type="nucleotide sequence ID" value="XM_022240290.1"/>
</dbReference>
<protein>
    <submittedName>
        <fullName evidence="5 6">Slowpoke-binding protein-like</fullName>
    </submittedName>
</protein>
<proteinExistence type="predicted"/>
<evidence type="ECO:0000313" key="7">
    <source>
        <dbReference type="RefSeq" id="XP_022095982.1"/>
    </source>
</evidence>
<dbReference type="InterPro" id="IPR003124">
    <property type="entry name" value="WH2_dom"/>
</dbReference>
<dbReference type="AlphaFoldDB" id="A0A8B7YU38"/>
<dbReference type="RefSeq" id="XP_022095980.1">
    <property type="nucleotide sequence ID" value="XM_022240288.1"/>
</dbReference>
<dbReference type="GO" id="GO:0003779">
    <property type="term" value="F:actin binding"/>
    <property type="evidence" value="ECO:0007669"/>
    <property type="project" value="InterPro"/>
</dbReference>
<feature type="domain" description="WH2" evidence="3">
    <location>
        <begin position="477"/>
        <end position="494"/>
    </location>
</feature>
<keyword evidence="2" id="KW-0812">Transmembrane</keyword>